<comment type="caution">
    <text evidence="3">The sequence shown here is derived from an EMBL/GenBank/DDBJ whole genome shotgun (WGS) entry which is preliminary data.</text>
</comment>
<dbReference type="AlphaFoldDB" id="A0A366S8U3"/>
<dbReference type="SUPFAM" id="SSF52540">
    <property type="entry name" value="P-loop containing nucleoside triphosphate hydrolases"/>
    <property type="match status" value="1"/>
</dbReference>
<accession>A0A366S8U3</accession>
<sequence>MADPLSIAASIAGIISLTDAVFRYTFRYTRTVSGAKDEINRLSEEINSFSAVLRSLHALACDLQAQGQEFVTALRVEHLSQCEHTFEKVKKRLKKACGDLDGSSKLKLVARQLKWPFSASETKELLVDVSRHKNTISLATSADTMRQLQLLLSKQSDRFDKIDQSLEGSSQKIEIGVQILLNSEKKSVLDFFMPPRVNPQRNLDQSIKWRQPTTGTWLLESEELKQWYTTPGSRLWLKGIPGGGKTVLAGAIIQEALARASVEPRRIGAAFFFCDYKNDATHSPVNILGSIAHQIALQKDEAFELLKDYYQELHPERSPTQSPDADELRATISRMSEHFDHVYIILDGVDECRDEIEDVATAVQDLADCTDNTSIAVFSREEEEIEAALDDDFRHITISARTEDIETYIRAEMMLRESNGRLIVKDVAAKERIESELVERANGMFRWVTCQLDYMTELWTDEDRVEALNHLPATLHDSYFRILRKINKLPLKTRDMVRLCLRLLAVFPKPPTIEQLCQAISTPTTLGANLGQIINQDSVARKCSSLIRKSADGLYFEFAHFTVQEFLSDPLLVSLPEFAPYRISKSDDEPVLGLLCLKLIQLKIFESEPFDESRANPLSFYPEAATRWPQLTANGLESSGLLDAAKSLFRPTESQIYLGWLKTFIGYISSRMSSEIRDIAVVRGTKLRMAEFQLSCRPLHVAAALNLPEICSYLIQERQC</sequence>
<dbReference type="Gene3D" id="3.40.50.300">
    <property type="entry name" value="P-loop containing nucleotide triphosphate hydrolases"/>
    <property type="match status" value="1"/>
</dbReference>
<evidence type="ECO:0000256" key="1">
    <source>
        <dbReference type="ARBA" id="ARBA00022737"/>
    </source>
</evidence>
<dbReference type="InterPro" id="IPR027417">
    <property type="entry name" value="P-loop_NTPase"/>
</dbReference>
<gene>
    <name evidence="3" type="ORF">FIESC28_01849</name>
</gene>
<evidence type="ECO:0000313" key="3">
    <source>
        <dbReference type="EMBL" id="RBR25412.1"/>
    </source>
</evidence>
<dbReference type="PANTHER" id="PTHR10039">
    <property type="entry name" value="AMELOGENIN"/>
    <property type="match status" value="1"/>
</dbReference>
<dbReference type="OrthoDB" id="194358at2759"/>
<organism evidence="3 4">
    <name type="scientific">Fusarium coffeatum</name>
    <dbReference type="NCBI Taxonomy" id="231269"/>
    <lineage>
        <taxon>Eukaryota</taxon>
        <taxon>Fungi</taxon>
        <taxon>Dikarya</taxon>
        <taxon>Ascomycota</taxon>
        <taxon>Pezizomycotina</taxon>
        <taxon>Sordariomycetes</taxon>
        <taxon>Hypocreomycetidae</taxon>
        <taxon>Hypocreales</taxon>
        <taxon>Nectriaceae</taxon>
        <taxon>Fusarium</taxon>
        <taxon>Fusarium incarnatum-equiseti species complex</taxon>
    </lineage>
</organism>
<evidence type="ECO:0000313" key="4">
    <source>
        <dbReference type="Proteomes" id="UP000253153"/>
    </source>
</evidence>
<evidence type="ECO:0000259" key="2">
    <source>
        <dbReference type="Pfam" id="PF24883"/>
    </source>
</evidence>
<dbReference type="GeneID" id="41991295"/>
<reference evidence="3 4" key="1">
    <citation type="submission" date="2018-06" db="EMBL/GenBank/DDBJ databases">
        <title>Fusarium incarnatum-equiseti species complex species 28.</title>
        <authorList>
            <person name="Gardiner D.M."/>
        </authorList>
    </citation>
    <scope>NUCLEOTIDE SEQUENCE [LARGE SCALE GENOMIC DNA]</scope>
    <source>
        <strain evidence="3 4">FIESC_28</strain>
    </source>
</reference>
<feature type="domain" description="Nephrocystin 3-like N-terminal" evidence="2">
    <location>
        <begin position="214"/>
        <end position="380"/>
    </location>
</feature>
<name>A0A366S8U3_9HYPO</name>
<proteinExistence type="predicted"/>
<dbReference type="Pfam" id="PF24883">
    <property type="entry name" value="NPHP3_N"/>
    <property type="match status" value="1"/>
</dbReference>
<dbReference type="PANTHER" id="PTHR10039:SF15">
    <property type="entry name" value="NACHT DOMAIN-CONTAINING PROTEIN"/>
    <property type="match status" value="1"/>
</dbReference>
<dbReference type="EMBL" id="QKXC01000039">
    <property type="protein sequence ID" value="RBR25412.1"/>
    <property type="molecule type" value="Genomic_DNA"/>
</dbReference>
<dbReference type="RefSeq" id="XP_031020003.1">
    <property type="nucleotide sequence ID" value="XM_031155999.1"/>
</dbReference>
<keyword evidence="4" id="KW-1185">Reference proteome</keyword>
<dbReference type="InterPro" id="IPR056884">
    <property type="entry name" value="NPHP3-like_N"/>
</dbReference>
<dbReference type="Proteomes" id="UP000253153">
    <property type="component" value="Unassembled WGS sequence"/>
</dbReference>
<keyword evidence="1" id="KW-0677">Repeat</keyword>
<protein>
    <recommendedName>
        <fullName evidence="2">Nephrocystin 3-like N-terminal domain-containing protein</fullName>
    </recommendedName>
</protein>